<reference evidence="3 4" key="1">
    <citation type="submission" date="2019-01" db="EMBL/GenBank/DDBJ databases">
        <title>Flavobacterium sp. nov.,isolated from freshwater.</title>
        <authorList>
            <person name="Zhang R."/>
            <person name="Du Z.-J."/>
        </authorList>
    </citation>
    <scope>NUCLEOTIDE SEQUENCE [LARGE SCALE GENOMIC DNA]</scope>
    <source>
        <strain evidence="3 4">1E403</strain>
    </source>
</reference>
<sequence length="218" mass="24907">MNILLVDDHPMALDLYENVILENFKHLAPISITKALNCKDAYDAITTVKNNNTSFDFAILDYSLPVYKEKNILSGNDIANLIRKENHSCKIVIITSHTQILLVYDILKKTQPNGMAIKNDITASGLKKMLEKVLNGDLYQSELVKKYVKEIWKKELLAEETNRQILFYLSKGYKVKELDRVIALATSTIQRRIIDIKKTFNVSDDTSLIKEAIKQGFI</sequence>
<organism evidence="3 4">
    <name type="scientific">Flavobacterium cerinum</name>
    <dbReference type="NCBI Taxonomy" id="2502784"/>
    <lineage>
        <taxon>Bacteria</taxon>
        <taxon>Pseudomonadati</taxon>
        <taxon>Bacteroidota</taxon>
        <taxon>Flavobacteriia</taxon>
        <taxon>Flavobacteriales</taxon>
        <taxon>Flavobacteriaceae</taxon>
        <taxon>Flavobacterium</taxon>
    </lineage>
</organism>
<dbReference type="Proteomes" id="UP000287527">
    <property type="component" value="Unassembled WGS sequence"/>
</dbReference>
<dbReference type="CDD" id="cd00156">
    <property type="entry name" value="REC"/>
    <property type="match status" value="1"/>
</dbReference>
<dbReference type="SUPFAM" id="SSF52172">
    <property type="entry name" value="CheY-like"/>
    <property type="match status" value="1"/>
</dbReference>
<evidence type="ECO:0000313" key="3">
    <source>
        <dbReference type="EMBL" id="RWX01398.1"/>
    </source>
</evidence>
<dbReference type="PROSITE" id="PS50110">
    <property type="entry name" value="RESPONSE_REGULATORY"/>
    <property type="match status" value="1"/>
</dbReference>
<dbReference type="RefSeq" id="WP_128388935.1">
    <property type="nucleotide sequence ID" value="NZ_SBII01000003.1"/>
</dbReference>
<dbReference type="GO" id="GO:0000160">
    <property type="term" value="P:phosphorelay signal transduction system"/>
    <property type="evidence" value="ECO:0007669"/>
    <property type="project" value="InterPro"/>
</dbReference>
<keyword evidence="4" id="KW-1185">Reference proteome</keyword>
<feature type="modified residue" description="4-aspartylphosphate" evidence="1">
    <location>
        <position position="61"/>
    </location>
</feature>
<dbReference type="Gene3D" id="3.40.50.2300">
    <property type="match status" value="1"/>
</dbReference>
<protein>
    <submittedName>
        <fullName evidence="3">Response regulator transcription factor</fullName>
    </submittedName>
</protein>
<dbReference type="InterPro" id="IPR011006">
    <property type="entry name" value="CheY-like_superfamily"/>
</dbReference>
<dbReference type="EMBL" id="SBII01000003">
    <property type="protein sequence ID" value="RWX01398.1"/>
    <property type="molecule type" value="Genomic_DNA"/>
</dbReference>
<accession>A0A444HC96</accession>
<evidence type="ECO:0000256" key="1">
    <source>
        <dbReference type="PROSITE-ProRule" id="PRU00169"/>
    </source>
</evidence>
<dbReference type="AlphaFoldDB" id="A0A444HC96"/>
<dbReference type="OrthoDB" id="651456at2"/>
<keyword evidence="1" id="KW-0597">Phosphoprotein</keyword>
<name>A0A444HC96_9FLAO</name>
<evidence type="ECO:0000313" key="4">
    <source>
        <dbReference type="Proteomes" id="UP000287527"/>
    </source>
</evidence>
<feature type="domain" description="Response regulatory" evidence="2">
    <location>
        <begin position="2"/>
        <end position="134"/>
    </location>
</feature>
<evidence type="ECO:0000259" key="2">
    <source>
        <dbReference type="PROSITE" id="PS50110"/>
    </source>
</evidence>
<dbReference type="Pfam" id="PF00072">
    <property type="entry name" value="Response_reg"/>
    <property type="match status" value="1"/>
</dbReference>
<dbReference type="InterPro" id="IPR001789">
    <property type="entry name" value="Sig_transdc_resp-reg_receiver"/>
</dbReference>
<proteinExistence type="predicted"/>
<comment type="caution">
    <text evidence="3">The sequence shown here is derived from an EMBL/GenBank/DDBJ whole genome shotgun (WGS) entry which is preliminary data.</text>
</comment>
<gene>
    <name evidence="3" type="ORF">EPI11_05430</name>
</gene>